<sequence length="245" mass="26663">MGNTLSSLHPDSLGPVQRILVIDDDELSREILIMLLDSDGYATTAAASGDEALADLVPTDIILTDMQMPGLCGDPLGERLRVVYGPHVRLIAMSGSEVPPHKRAHYDGFLLKPFSVADLEALLAHKCAAAQHTETVALDKTTYASLRTAMTHRQVIEMFDFCLADAQKRLSRMAEAVATSDDALYRREAHTIKGGCGMLGALELRELAGKMETQGLAGDGSEIDNIRSRFTDATVRLRRILETTI</sequence>
<evidence type="ECO:0000313" key="6">
    <source>
        <dbReference type="EMBL" id="SFS21467.1"/>
    </source>
</evidence>
<feature type="modified residue" description="4-aspartylphosphate" evidence="3">
    <location>
        <position position="65"/>
    </location>
</feature>
<dbReference type="SMART" id="SM00073">
    <property type="entry name" value="HPT"/>
    <property type="match status" value="1"/>
</dbReference>
<feature type="modified residue" description="Phosphohistidine" evidence="2">
    <location>
        <position position="190"/>
    </location>
</feature>
<dbReference type="GO" id="GO:0000160">
    <property type="term" value="P:phosphorelay signal transduction system"/>
    <property type="evidence" value="ECO:0007669"/>
    <property type="project" value="InterPro"/>
</dbReference>
<dbReference type="Proteomes" id="UP000199024">
    <property type="component" value="Unassembled WGS sequence"/>
</dbReference>
<evidence type="ECO:0000259" key="5">
    <source>
        <dbReference type="PROSITE" id="PS50894"/>
    </source>
</evidence>
<dbReference type="Pfam" id="PF00072">
    <property type="entry name" value="Response_reg"/>
    <property type="match status" value="1"/>
</dbReference>
<keyword evidence="7" id="KW-1185">Reference proteome</keyword>
<evidence type="ECO:0000256" key="3">
    <source>
        <dbReference type="PROSITE-ProRule" id="PRU00169"/>
    </source>
</evidence>
<accession>A0A1I6N0Q9</accession>
<gene>
    <name evidence="6" type="ORF">SAMN05421771_4207</name>
</gene>
<proteinExistence type="predicted"/>
<dbReference type="STRING" id="474950.SAMN05421771_4207"/>
<dbReference type="PANTHER" id="PTHR44591">
    <property type="entry name" value="STRESS RESPONSE REGULATOR PROTEIN 1"/>
    <property type="match status" value="1"/>
</dbReference>
<dbReference type="InterPro" id="IPR008207">
    <property type="entry name" value="Sig_transdc_His_kin_Hpt_dom"/>
</dbReference>
<feature type="domain" description="Response regulatory" evidence="4">
    <location>
        <begin position="18"/>
        <end position="127"/>
    </location>
</feature>
<dbReference type="PROSITE" id="PS50894">
    <property type="entry name" value="HPT"/>
    <property type="match status" value="1"/>
</dbReference>
<evidence type="ECO:0000259" key="4">
    <source>
        <dbReference type="PROSITE" id="PS50110"/>
    </source>
</evidence>
<protein>
    <submittedName>
        <fullName evidence="6">Hpt domain-containing protein</fullName>
    </submittedName>
</protein>
<dbReference type="Gene3D" id="3.40.50.2300">
    <property type="match status" value="1"/>
</dbReference>
<dbReference type="InterPro" id="IPR050595">
    <property type="entry name" value="Bact_response_regulator"/>
</dbReference>
<organism evidence="6 7">
    <name type="scientific">Granulicella pectinivorans</name>
    <dbReference type="NCBI Taxonomy" id="474950"/>
    <lineage>
        <taxon>Bacteria</taxon>
        <taxon>Pseudomonadati</taxon>
        <taxon>Acidobacteriota</taxon>
        <taxon>Terriglobia</taxon>
        <taxon>Terriglobales</taxon>
        <taxon>Acidobacteriaceae</taxon>
        <taxon>Granulicella</taxon>
    </lineage>
</organism>
<dbReference type="PROSITE" id="PS50110">
    <property type="entry name" value="RESPONSE_REGULATORY"/>
    <property type="match status" value="1"/>
</dbReference>
<dbReference type="EMBL" id="FOZL01000002">
    <property type="protein sequence ID" value="SFS21467.1"/>
    <property type="molecule type" value="Genomic_DNA"/>
</dbReference>
<dbReference type="CDD" id="cd17546">
    <property type="entry name" value="REC_hyHK_CKI1_RcsC-like"/>
    <property type="match status" value="1"/>
</dbReference>
<evidence type="ECO:0000313" key="7">
    <source>
        <dbReference type="Proteomes" id="UP000199024"/>
    </source>
</evidence>
<dbReference type="GO" id="GO:0004672">
    <property type="term" value="F:protein kinase activity"/>
    <property type="evidence" value="ECO:0007669"/>
    <property type="project" value="UniProtKB-ARBA"/>
</dbReference>
<dbReference type="SUPFAM" id="SSF47226">
    <property type="entry name" value="Histidine-containing phosphotransfer domain, HPT domain"/>
    <property type="match status" value="1"/>
</dbReference>
<dbReference type="InterPro" id="IPR036641">
    <property type="entry name" value="HPT_dom_sf"/>
</dbReference>
<dbReference type="InterPro" id="IPR001789">
    <property type="entry name" value="Sig_transdc_resp-reg_receiver"/>
</dbReference>
<reference evidence="6 7" key="1">
    <citation type="submission" date="2016-10" db="EMBL/GenBank/DDBJ databases">
        <authorList>
            <person name="de Groot N.N."/>
        </authorList>
    </citation>
    <scope>NUCLEOTIDE SEQUENCE [LARGE SCALE GENOMIC DNA]</scope>
    <source>
        <strain evidence="6 7">DSM 21001</strain>
    </source>
</reference>
<evidence type="ECO:0000256" key="2">
    <source>
        <dbReference type="PROSITE-ProRule" id="PRU00110"/>
    </source>
</evidence>
<dbReference type="CDD" id="cd00088">
    <property type="entry name" value="HPT"/>
    <property type="match status" value="1"/>
</dbReference>
<dbReference type="AlphaFoldDB" id="A0A1I6N0Q9"/>
<dbReference type="SUPFAM" id="SSF52172">
    <property type="entry name" value="CheY-like"/>
    <property type="match status" value="1"/>
</dbReference>
<feature type="domain" description="HPt" evidence="5">
    <location>
        <begin position="151"/>
        <end position="244"/>
    </location>
</feature>
<evidence type="ECO:0000256" key="1">
    <source>
        <dbReference type="ARBA" id="ARBA00022553"/>
    </source>
</evidence>
<dbReference type="SMART" id="SM00448">
    <property type="entry name" value="REC"/>
    <property type="match status" value="1"/>
</dbReference>
<dbReference type="PANTHER" id="PTHR44591:SF3">
    <property type="entry name" value="RESPONSE REGULATORY DOMAIN-CONTAINING PROTEIN"/>
    <property type="match status" value="1"/>
</dbReference>
<keyword evidence="1 3" id="KW-0597">Phosphoprotein</keyword>
<dbReference type="InterPro" id="IPR011006">
    <property type="entry name" value="CheY-like_superfamily"/>
</dbReference>
<name>A0A1I6N0Q9_9BACT</name>
<dbReference type="Pfam" id="PF01627">
    <property type="entry name" value="Hpt"/>
    <property type="match status" value="1"/>
</dbReference>
<dbReference type="Gene3D" id="1.20.120.160">
    <property type="entry name" value="HPT domain"/>
    <property type="match status" value="1"/>
</dbReference>